<evidence type="ECO:0000313" key="1">
    <source>
        <dbReference type="EMBL" id="PWJ93108.1"/>
    </source>
</evidence>
<evidence type="ECO:0000313" key="2">
    <source>
        <dbReference type="Proteomes" id="UP000245631"/>
    </source>
</evidence>
<dbReference type="InterPro" id="IPR012863">
    <property type="entry name" value="DUF1636"/>
</dbReference>
<dbReference type="AlphaFoldDB" id="A0A8E2WF49"/>
<dbReference type="EMBL" id="QGGH01000002">
    <property type="protein sequence ID" value="PWJ93108.1"/>
    <property type="molecule type" value="Genomic_DNA"/>
</dbReference>
<proteinExistence type="predicted"/>
<name>A0A8E2WF49_RHILI</name>
<organism evidence="1 2">
    <name type="scientific">Rhizobium loti</name>
    <name type="common">Mesorhizobium loti</name>
    <dbReference type="NCBI Taxonomy" id="381"/>
    <lineage>
        <taxon>Bacteria</taxon>
        <taxon>Pseudomonadati</taxon>
        <taxon>Pseudomonadota</taxon>
        <taxon>Alphaproteobacteria</taxon>
        <taxon>Hyphomicrobiales</taxon>
        <taxon>Phyllobacteriaceae</taxon>
        <taxon>Mesorhizobium</taxon>
    </lineage>
</organism>
<gene>
    <name evidence="1" type="ORF">C8D77_102888</name>
</gene>
<comment type="caution">
    <text evidence="1">The sequence shown here is derived from an EMBL/GenBank/DDBJ whole genome shotgun (WGS) entry which is preliminary data.</text>
</comment>
<accession>A0A8E2WF49</accession>
<dbReference type="Pfam" id="PF07845">
    <property type="entry name" value="DUF1636"/>
    <property type="match status" value="1"/>
</dbReference>
<reference evidence="1 2" key="1">
    <citation type="submission" date="2018-05" db="EMBL/GenBank/DDBJ databases">
        <title>Genomic Encyclopedia of Type Strains, Phase IV (KMG-IV): sequencing the most valuable type-strain genomes for metagenomic binning, comparative biology and taxonomic classification.</title>
        <authorList>
            <person name="Goeker M."/>
        </authorList>
    </citation>
    <scope>NUCLEOTIDE SEQUENCE [LARGE SCALE GENOMIC DNA]</scope>
    <source>
        <strain evidence="1 2">DSM 2626</strain>
    </source>
</reference>
<dbReference type="Proteomes" id="UP000245631">
    <property type="component" value="Unassembled WGS sequence"/>
</dbReference>
<protein>
    <submittedName>
        <fullName evidence="1">Putative metal-binding protein</fullName>
    </submittedName>
</protein>
<sequence>MNATGRQGWEGWMAQRPASQETCHQHELTGRGVPGGNANLGLVGRLASFLPSPVLESDGKLDGSIDPIHRIIVCTLCRDLVTGVRSGEDLCTDLRSRLSAQHEPAVARGFAVEGVACMAGCSRPLTVAFQAHGKAAYLFGSIDARADVGDLVRFARLYASLADGWCSSGQRPAGLAGKTLARIPGSGNPAGGSR</sequence>